<protein>
    <submittedName>
        <fullName evidence="1">Uncharacterized protein</fullName>
    </submittedName>
</protein>
<evidence type="ECO:0000313" key="1">
    <source>
        <dbReference type="EMBL" id="NMB70181.1"/>
    </source>
</evidence>
<evidence type="ECO:0000313" key="2">
    <source>
        <dbReference type="Proteomes" id="UP000526033"/>
    </source>
</evidence>
<reference evidence="1 2" key="1">
    <citation type="journal article" date="2020" name="Biotechnol. Biofuels">
        <title>New insights from the biogas microbiome by comprehensive genome-resolved metagenomics of nearly 1600 species originating from multiple anaerobic digesters.</title>
        <authorList>
            <person name="Campanaro S."/>
            <person name="Treu L."/>
            <person name="Rodriguez-R L.M."/>
            <person name="Kovalovszki A."/>
            <person name="Ziels R.M."/>
            <person name="Maus I."/>
            <person name="Zhu X."/>
            <person name="Kougias P.G."/>
            <person name="Basile A."/>
            <person name="Luo G."/>
            <person name="Schluter A."/>
            <person name="Konstantinidis K.T."/>
            <person name="Angelidaki I."/>
        </authorList>
    </citation>
    <scope>NUCLEOTIDE SEQUENCE [LARGE SCALE GENOMIC DNA]</scope>
    <source>
        <strain evidence="1">AS27yjCOA_165</strain>
    </source>
</reference>
<organism evidence="1 2">
    <name type="scientific">candidate division WWE3 bacterium</name>
    <dbReference type="NCBI Taxonomy" id="2053526"/>
    <lineage>
        <taxon>Bacteria</taxon>
        <taxon>Katanobacteria</taxon>
    </lineage>
</organism>
<dbReference type="EMBL" id="JAAZNL010000034">
    <property type="protein sequence ID" value="NMB70181.1"/>
    <property type="molecule type" value="Genomic_DNA"/>
</dbReference>
<sequence length="73" mass="8194">MSINKYGEIELAHIITSSGNAYFISRDNAGNHVLREESSDGKELFSPVKDDGKKNTRRGRVINVGLLYQIIEK</sequence>
<comment type="caution">
    <text evidence="1">The sequence shown here is derived from an EMBL/GenBank/DDBJ whole genome shotgun (WGS) entry which is preliminary data.</text>
</comment>
<proteinExistence type="predicted"/>
<dbReference type="AlphaFoldDB" id="A0A7X9DKI9"/>
<name>A0A7X9DKI9_UNCKA</name>
<gene>
    <name evidence="1" type="ORF">GYA27_03205</name>
</gene>
<dbReference type="Proteomes" id="UP000526033">
    <property type="component" value="Unassembled WGS sequence"/>
</dbReference>
<accession>A0A7X9DKI9</accession>